<evidence type="ECO:0000313" key="2">
    <source>
        <dbReference type="Proteomes" id="UP000007509"/>
    </source>
</evidence>
<comment type="caution">
    <text evidence="1">The sequence shown here is derived from an EMBL/GenBank/DDBJ whole genome shotgun (WGS) entry which is preliminary data.</text>
</comment>
<organism evidence="1 2">
    <name type="scientific">Chryseobacterium populi</name>
    <dbReference type="NCBI Taxonomy" id="1144316"/>
    <lineage>
        <taxon>Bacteria</taxon>
        <taxon>Pseudomonadati</taxon>
        <taxon>Bacteroidota</taxon>
        <taxon>Flavobacteriia</taxon>
        <taxon>Flavobacteriales</taxon>
        <taxon>Weeksellaceae</taxon>
        <taxon>Chryseobacterium group</taxon>
        <taxon>Chryseobacterium</taxon>
    </lineage>
</organism>
<dbReference type="Proteomes" id="UP000007509">
    <property type="component" value="Unassembled WGS sequence"/>
</dbReference>
<evidence type="ECO:0000313" key="1">
    <source>
        <dbReference type="EMBL" id="EJL74646.1"/>
    </source>
</evidence>
<gene>
    <name evidence="1" type="ORF">PMI13_00888</name>
</gene>
<dbReference type="OrthoDB" id="1014182at2"/>
<dbReference type="RefSeq" id="WP_007841050.1">
    <property type="nucleotide sequence ID" value="NZ_AKJY01000013.1"/>
</dbReference>
<protein>
    <submittedName>
        <fullName evidence="1">Uncharacterized protein</fullName>
    </submittedName>
</protein>
<keyword evidence="2" id="KW-1185">Reference proteome</keyword>
<sequence length="327" mass="38872">MGILMSKNEILRRLNALRIKPSGLKQRKYEVSVKYFSGEEQVLSKRIDYEVTTNLNLEYNKGILEINKENIFYDQHQPDHISEILANSISKSIYPLQTHINEKGLSTNEILNHEEIKTRWTEEKLKISDKYDSESLHNFFLAVDNKLENKPEVEKSLQNDWFWNLFFHPRFIDYGEARKTETALFLSVIPYQPPIRFPGIQTINKIPTDYHSFVIEFESSEKTADPYFIPKKRTDKTSCFMSLKVVFDLDLYYHFPMHIRAYFEVYSKDRQGNKVFIKKINYTQYQQETEKYKGMELDKNSPFITGGLVVSEPNPWGFYKNKYENDW</sequence>
<dbReference type="PATRIC" id="fig|1144316.3.peg.899"/>
<accession>J3CMT4</accession>
<dbReference type="AlphaFoldDB" id="J3CMT4"/>
<proteinExistence type="predicted"/>
<name>J3CMT4_9FLAO</name>
<dbReference type="EMBL" id="AKJY01000013">
    <property type="protein sequence ID" value="EJL74646.1"/>
    <property type="molecule type" value="Genomic_DNA"/>
</dbReference>
<reference evidence="1 2" key="1">
    <citation type="journal article" date="2012" name="J. Bacteriol.">
        <title>Twenty-one genome sequences from Pseudomonas species and 19 genome sequences from diverse bacteria isolated from the rhizosphere and endosphere of Populus deltoides.</title>
        <authorList>
            <person name="Brown S.D."/>
            <person name="Utturkar S.M."/>
            <person name="Klingeman D.M."/>
            <person name="Johnson C.M."/>
            <person name="Martin S.L."/>
            <person name="Land M.L."/>
            <person name="Lu T.Y."/>
            <person name="Schadt C.W."/>
            <person name="Doktycz M.J."/>
            <person name="Pelletier D.A."/>
        </authorList>
    </citation>
    <scope>NUCLEOTIDE SEQUENCE [LARGE SCALE GENOMIC DNA]</scope>
    <source>
        <strain evidence="1 2">CF314</strain>
    </source>
</reference>